<dbReference type="InterPro" id="IPR048749">
    <property type="entry name" value="SLX1_C"/>
</dbReference>
<dbReference type="SUPFAM" id="SSF82771">
    <property type="entry name" value="GIY-YIG endonuclease"/>
    <property type="match status" value="1"/>
</dbReference>
<dbReference type="Gene3D" id="3.40.1440.10">
    <property type="entry name" value="GIY-YIG endonuclease"/>
    <property type="match status" value="1"/>
</dbReference>
<comment type="similarity">
    <text evidence="8">Belongs to the SLX1 family.</text>
</comment>
<feature type="region of interest" description="Disordered" evidence="9">
    <location>
        <begin position="52"/>
        <end position="77"/>
    </location>
</feature>
<evidence type="ECO:0000256" key="3">
    <source>
        <dbReference type="ARBA" id="ARBA00022763"/>
    </source>
</evidence>
<evidence type="ECO:0000256" key="9">
    <source>
        <dbReference type="SAM" id="MobiDB-lite"/>
    </source>
</evidence>
<dbReference type="GO" id="GO:0017108">
    <property type="term" value="F:5'-flap endonuclease activity"/>
    <property type="evidence" value="ECO:0007669"/>
    <property type="project" value="InterPro"/>
</dbReference>
<dbReference type="Pfam" id="PF21202">
    <property type="entry name" value="SLX1_C"/>
    <property type="match status" value="1"/>
</dbReference>
<proteinExistence type="inferred from homology"/>
<dbReference type="InterPro" id="IPR027520">
    <property type="entry name" value="Slx1"/>
</dbReference>
<reference evidence="13" key="3">
    <citation type="submission" date="2025-04" db="UniProtKB">
        <authorList>
            <consortium name="RefSeq"/>
        </authorList>
    </citation>
    <scope>IDENTIFICATION</scope>
    <source>
        <strain evidence="13">CBS 781.70</strain>
    </source>
</reference>
<protein>
    <recommendedName>
        <fullName evidence="10">GIY-YIG domain-containing protein</fullName>
    </recommendedName>
</protein>
<feature type="compositionally biased region" description="Acidic residues" evidence="9">
    <location>
        <begin position="418"/>
        <end position="428"/>
    </location>
</feature>
<dbReference type="GO" id="GO:0008821">
    <property type="term" value="F:crossover junction DNA endonuclease activity"/>
    <property type="evidence" value="ECO:0007669"/>
    <property type="project" value="TreeGrafter"/>
</dbReference>
<name>A0A6G1G332_9PEZI</name>
<evidence type="ECO:0000256" key="7">
    <source>
        <dbReference type="ARBA" id="ARBA00023242"/>
    </source>
</evidence>
<evidence type="ECO:0000256" key="6">
    <source>
        <dbReference type="ARBA" id="ARBA00023204"/>
    </source>
</evidence>
<comment type="caution">
    <text evidence="8">Lacks conserved residue(s) required for the propagation of feature annotation.</text>
</comment>
<evidence type="ECO:0000313" key="11">
    <source>
        <dbReference type="EMBL" id="KAF1812330.1"/>
    </source>
</evidence>
<keyword evidence="4 8" id="KW-0378">Hydrolase</keyword>
<dbReference type="Gene3D" id="3.30.40.10">
    <property type="entry name" value="Zinc/RING finger domain, C3HC4 (zinc finger)"/>
    <property type="match status" value="1"/>
</dbReference>
<dbReference type="InterPro" id="IPR035901">
    <property type="entry name" value="GIY-YIG_endonuc_sf"/>
</dbReference>
<dbReference type="PANTHER" id="PTHR20208">
    <property type="entry name" value="STRUCTURE-SPECIFIC ENDONUCLEASE SUBUNIT SLX1"/>
    <property type="match status" value="1"/>
</dbReference>
<feature type="compositionally biased region" description="Basic and acidic residues" evidence="9">
    <location>
        <begin position="60"/>
        <end position="77"/>
    </location>
</feature>
<keyword evidence="5 8" id="KW-0233">DNA recombination</keyword>
<dbReference type="InterPro" id="IPR013083">
    <property type="entry name" value="Znf_RING/FYVE/PHD"/>
</dbReference>
<sequence>MVGLPTFPTRVNNPSKQPIMPAMNVSKVQNPIVPFYCCYLLQSTMSNLLYVGSTPHPRRRTDQHNGEGGAERTKSDKNRPWEMVLLVTGFPSKHAALQFEWAWQHPLLTRLLPHLPTPPPPPGKHPKPKPRTSFSLPSYLHDLRLLLHAPAFRRWPLVVRPQTPLLTTQWASIARKRLGKHQQYAWEVFARDRRVPTGGGATGAGWDVGVEVVEKTHLVGPIDKWDLSLAPLAPAVEKTTQRISTPGTRCAVCAREINAKDHDAVGCPRGECTMVACVGCLGRRFLEEGERRGEGGEVVPRWGECLGCGEGMDWEEVVRGLSVRRGGETAVRGRGRGKKWKGGESALVGAESVGLVDVEEDSEDDMEGIQEMQSNLAAEANDDGFLDIEDLQSSPLPRTDTHTPPKAKLNDAMVIPDSQDEGSDISWM</sequence>
<comment type="cofactor">
    <cofactor evidence="8">
        <name>a divalent metal cation</name>
        <dbReference type="ChEBI" id="CHEBI:60240"/>
    </cofactor>
</comment>
<dbReference type="RefSeq" id="XP_033533961.1">
    <property type="nucleotide sequence ID" value="XM_033681882.1"/>
</dbReference>
<keyword evidence="7 8" id="KW-0539">Nucleus</keyword>
<keyword evidence="1 8" id="KW-0540">Nuclease</keyword>
<dbReference type="GO" id="GO:0000724">
    <property type="term" value="P:double-strand break repair via homologous recombination"/>
    <property type="evidence" value="ECO:0007669"/>
    <property type="project" value="TreeGrafter"/>
</dbReference>
<comment type="subunit">
    <text evidence="8">Forms a heterodimer with SLX4.</text>
</comment>
<feature type="region of interest" description="Disordered" evidence="9">
    <location>
        <begin position="388"/>
        <end position="428"/>
    </location>
</feature>
<dbReference type="GO" id="GO:0033557">
    <property type="term" value="C:Slx1-Slx4 complex"/>
    <property type="evidence" value="ECO:0007669"/>
    <property type="project" value="UniProtKB-UniRule"/>
</dbReference>
<evidence type="ECO:0000313" key="13">
    <source>
        <dbReference type="RefSeq" id="XP_033533961.1"/>
    </source>
</evidence>
<organism evidence="11">
    <name type="scientific">Eremomyces bilateralis CBS 781.70</name>
    <dbReference type="NCBI Taxonomy" id="1392243"/>
    <lineage>
        <taxon>Eukaryota</taxon>
        <taxon>Fungi</taxon>
        <taxon>Dikarya</taxon>
        <taxon>Ascomycota</taxon>
        <taxon>Pezizomycotina</taxon>
        <taxon>Dothideomycetes</taxon>
        <taxon>Dothideomycetes incertae sedis</taxon>
        <taxon>Eremomycetales</taxon>
        <taxon>Eremomycetaceae</taxon>
        <taxon>Eremomyces</taxon>
    </lineage>
</organism>
<dbReference type="GeneID" id="54422452"/>
<accession>A0A6G1G332</accession>
<dbReference type="HAMAP" id="MF_03100">
    <property type="entry name" value="Endonuc_su_Slx1"/>
    <property type="match status" value="1"/>
</dbReference>
<evidence type="ECO:0000256" key="4">
    <source>
        <dbReference type="ARBA" id="ARBA00022801"/>
    </source>
</evidence>
<keyword evidence="6 8" id="KW-0234">DNA repair</keyword>
<keyword evidence="3 8" id="KW-0227">DNA damage</keyword>
<reference evidence="13" key="2">
    <citation type="submission" date="2020-04" db="EMBL/GenBank/DDBJ databases">
        <authorList>
            <consortium name="NCBI Genome Project"/>
        </authorList>
    </citation>
    <scope>NUCLEOTIDE SEQUENCE</scope>
    <source>
        <strain evidence="13">CBS 781.70</strain>
    </source>
</reference>
<evidence type="ECO:0000256" key="8">
    <source>
        <dbReference type="HAMAP-Rule" id="MF_03100"/>
    </source>
</evidence>
<dbReference type="EMBL" id="ML975158">
    <property type="protein sequence ID" value="KAF1812330.1"/>
    <property type="molecule type" value="Genomic_DNA"/>
</dbReference>
<comment type="subcellular location">
    <subcellularLocation>
        <location evidence="8">Nucleus</location>
    </subcellularLocation>
</comment>
<evidence type="ECO:0000256" key="2">
    <source>
        <dbReference type="ARBA" id="ARBA00022759"/>
    </source>
</evidence>
<dbReference type="AlphaFoldDB" id="A0A6G1G332"/>
<dbReference type="InterPro" id="IPR050381">
    <property type="entry name" value="SLX1_endonuclease"/>
</dbReference>
<dbReference type="CDD" id="cd10455">
    <property type="entry name" value="GIY-YIG_SLX1"/>
    <property type="match status" value="1"/>
</dbReference>
<dbReference type="InterPro" id="IPR000305">
    <property type="entry name" value="GIY-YIG_endonuc"/>
</dbReference>
<evidence type="ECO:0000256" key="5">
    <source>
        <dbReference type="ARBA" id="ARBA00023172"/>
    </source>
</evidence>
<dbReference type="Pfam" id="PF01541">
    <property type="entry name" value="GIY-YIG"/>
    <property type="match status" value="1"/>
</dbReference>
<comment type="function">
    <text evidence="8">Catalytic subunit of the SLX1-SLX4 structure-specific endonuclease that resolves DNA secondary structures generated during DNA repair and recombination. Has endonuclease activity towards branched DNA substrates, introducing single-strand cuts in duplex DNA close to junctions with ss-DNA.</text>
</comment>
<feature type="domain" description="GIY-YIG" evidence="10">
    <location>
        <begin position="34"/>
        <end position="113"/>
    </location>
</feature>
<dbReference type="PROSITE" id="PS50164">
    <property type="entry name" value="GIY_YIG"/>
    <property type="match status" value="1"/>
</dbReference>
<dbReference type="PANTHER" id="PTHR20208:SF10">
    <property type="entry name" value="STRUCTURE-SPECIFIC ENDONUCLEASE SUBUNIT SLX1"/>
    <property type="match status" value="1"/>
</dbReference>
<evidence type="ECO:0000259" key="10">
    <source>
        <dbReference type="PROSITE" id="PS50164"/>
    </source>
</evidence>
<keyword evidence="12" id="KW-1185">Reference proteome</keyword>
<gene>
    <name evidence="11 13" type="ORF">P152DRAFT_482356</name>
</gene>
<keyword evidence="2 8" id="KW-0255">Endonuclease</keyword>
<evidence type="ECO:0000256" key="1">
    <source>
        <dbReference type="ARBA" id="ARBA00022722"/>
    </source>
</evidence>
<dbReference type="Proteomes" id="UP000504638">
    <property type="component" value="Unplaced"/>
</dbReference>
<dbReference type="OrthoDB" id="24645at2759"/>
<evidence type="ECO:0000313" key="12">
    <source>
        <dbReference type="Proteomes" id="UP000504638"/>
    </source>
</evidence>
<reference evidence="11 13" key="1">
    <citation type="submission" date="2020-01" db="EMBL/GenBank/DDBJ databases">
        <authorList>
            <consortium name="DOE Joint Genome Institute"/>
            <person name="Haridas S."/>
            <person name="Albert R."/>
            <person name="Binder M."/>
            <person name="Bloem J."/>
            <person name="Labutti K."/>
            <person name="Salamov A."/>
            <person name="Andreopoulos B."/>
            <person name="Baker S.E."/>
            <person name="Barry K."/>
            <person name="Bills G."/>
            <person name="Bluhm B.H."/>
            <person name="Cannon C."/>
            <person name="Castanera R."/>
            <person name="Culley D.E."/>
            <person name="Daum C."/>
            <person name="Ezra D."/>
            <person name="Gonzalez J.B."/>
            <person name="Henrissat B."/>
            <person name="Kuo A."/>
            <person name="Liang C."/>
            <person name="Lipzen A."/>
            <person name="Lutzoni F."/>
            <person name="Magnuson J."/>
            <person name="Mondo S."/>
            <person name="Nolan M."/>
            <person name="Ohm R."/>
            <person name="Pangilinan J."/>
            <person name="Park H.-J."/>
            <person name="Ramirez L."/>
            <person name="Alfaro M."/>
            <person name="Sun H."/>
            <person name="Tritt A."/>
            <person name="Yoshinaga Y."/>
            <person name="Zwiers L.-H."/>
            <person name="Turgeon B.G."/>
            <person name="Goodwin S.B."/>
            <person name="Spatafora J.W."/>
            <person name="Crous P.W."/>
            <person name="Grigoriev I.V."/>
        </authorList>
    </citation>
    <scope>NUCLEOTIDE SEQUENCE</scope>
    <source>
        <strain evidence="11 13">CBS 781.70</strain>
    </source>
</reference>
<feature type="region of interest" description="Disordered" evidence="9">
    <location>
        <begin position="113"/>
        <end position="133"/>
    </location>
</feature>